<keyword evidence="1" id="KW-1133">Transmembrane helix</keyword>
<keyword evidence="3" id="KW-1185">Reference proteome</keyword>
<name>A0AA86VF98_9FABA</name>
<reference evidence="2" key="1">
    <citation type="submission" date="2023-10" db="EMBL/GenBank/DDBJ databases">
        <authorList>
            <person name="Domelevo Entfellner J.-B."/>
        </authorList>
    </citation>
    <scope>NUCLEOTIDE SEQUENCE</scope>
</reference>
<dbReference type="Proteomes" id="UP001189624">
    <property type="component" value="Chromosome 4"/>
</dbReference>
<gene>
    <name evidence="2" type="ORF">AYBTSS11_LOCUS12975</name>
</gene>
<keyword evidence="1" id="KW-0472">Membrane</keyword>
<sequence>MPASIAPFGVPRTGTLPFSLAALTLVFFSTAASILSSHHLLQPYSSPPFLIPSHSPTRITLSFSLHFASPHFQAQPAHPTTVLHALTHFFSILSQTPLPDSSSYIQHPLTSHLAKQLP</sequence>
<evidence type="ECO:0000313" key="3">
    <source>
        <dbReference type="Proteomes" id="UP001189624"/>
    </source>
</evidence>
<dbReference type="Gramene" id="rna-AYBTSS11_LOCUS12975">
    <property type="protein sequence ID" value="CAJ1948040.1"/>
    <property type="gene ID" value="gene-AYBTSS11_LOCUS12975"/>
</dbReference>
<evidence type="ECO:0000313" key="2">
    <source>
        <dbReference type="EMBL" id="CAJ1948040.1"/>
    </source>
</evidence>
<dbReference type="EMBL" id="OY731401">
    <property type="protein sequence ID" value="CAJ1948040.1"/>
    <property type="molecule type" value="Genomic_DNA"/>
</dbReference>
<accession>A0AA86VF98</accession>
<keyword evidence="1" id="KW-0812">Transmembrane</keyword>
<organism evidence="2 3">
    <name type="scientific">Sphenostylis stenocarpa</name>
    <dbReference type="NCBI Taxonomy" id="92480"/>
    <lineage>
        <taxon>Eukaryota</taxon>
        <taxon>Viridiplantae</taxon>
        <taxon>Streptophyta</taxon>
        <taxon>Embryophyta</taxon>
        <taxon>Tracheophyta</taxon>
        <taxon>Spermatophyta</taxon>
        <taxon>Magnoliopsida</taxon>
        <taxon>eudicotyledons</taxon>
        <taxon>Gunneridae</taxon>
        <taxon>Pentapetalae</taxon>
        <taxon>rosids</taxon>
        <taxon>fabids</taxon>
        <taxon>Fabales</taxon>
        <taxon>Fabaceae</taxon>
        <taxon>Papilionoideae</taxon>
        <taxon>50 kb inversion clade</taxon>
        <taxon>NPAAA clade</taxon>
        <taxon>indigoferoid/millettioid clade</taxon>
        <taxon>Phaseoleae</taxon>
        <taxon>Sphenostylis</taxon>
    </lineage>
</organism>
<dbReference type="AlphaFoldDB" id="A0AA86VF98"/>
<feature type="transmembrane region" description="Helical" evidence="1">
    <location>
        <begin position="16"/>
        <end position="35"/>
    </location>
</feature>
<protein>
    <submittedName>
        <fullName evidence="2">Uncharacterized protein</fullName>
    </submittedName>
</protein>
<proteinExistence type="predicted"/>
<evidence type="ECO:0000256" key="1">
    <source>
        <dbReference type="SAM" id="Phobius"/>
    </source>
</evidence>